<feature type="domain" description="DUF1512" evidence="3">
    <location>
        <begin position="198"/>
        <end position="362"/>
    </location>
</feature>
<dbReference type="Pfam" id="PF07431">
    <property type="entry name" value="DUF1512"/>
    <property type="match status" value="1"/>
</dbReference>
<name>A0ABY8CE14_9ARCH</name>
<evidence type="ECO:0000259" key="2">
    <source>
        <dbReference type="Pfam" id="PF07431"/>
    </source>
</evidence>
<sequence length="422" mass="46370">MVLPGIVPQDGGILTQIYMVISIIGFLAFPILLLFGSRIMIWQIDRKVSSVMDYLEAYRNDTKAMFLDNLSSNIGGKTEQKFETLRDFKFSAPTMLDPAGTVGKLENVLDASESKFTRFVEANADTEDPEELANLNMAFKGVMGTHQIYKVLRHYRELLVKTQNFQLVGMIQMVLPIYEELAESQKEATRAFVNGDPIGDAIGPLVAAKFISSEPEEIADDIIRSKEEVAGNEVHVIKSNGPGARLGKYGDAIDEIADEVDAIITVDAGAKFEGEQTGDISEGVGVMMGGPGVEKSKIEEAAVEHDLPLEGIIIKQSPPEASKPMKKEIYEAYKPAVDKVEELVEEIDGTVAVIGVGNTCGIGNQRTEVTNVASSLQKYWDEYEQQEEEDVSYMGLMQVMPGGNAAEMDSALEKFLWKLPRL</sequence>
<keyword evidence="1" id="KW-1133">Transmembrane helix</keyword>
<keyword evidence="5" id="KW-1185">Reference proteome</keyword>
<dbReference type="GeneID" id="90589850"/>
<evidence type="ECO:0000313" key="4">
    <source>
        <dbReference type="EMBL" id="WEL19438.1"/>
    </source>
</evidence>
<gene>
    <name evidence="4" type="ORF">SVXNc_0414</name>
</gene>
<feature type="domain" description="DUF1512" evidence="2">
    <location>
        <begin position="21"/>
        <end position="193"/>
    </location>
</feature>
<evidence type="ECO:0000256" key="1">
    <source>
        <dbReference type="SAM" id="Phobius"/>
    </source>
</evidence>
<dbReference type="RefSeq" id="WP_347722308.1">
    <property type="nucleotide sequence ID" value="NZ_CP104395.1"/>
</dbReference>
<protein>
    <submittedName>
        <fullName evidence="4">DUF1512 family protein</fullName>
    </submittedName>
</protein>
<evidence type="ECO:0000313" key="5">
    <source>
        <dbReference type="Proteomes" id="UP001218034"/>
    </source>
</evidence>
<dbReference type="InterPro" id="IPR056461">
    <property type="entry name" value="DUF1512_C"/>
</dbReference>
<evidence type="ECO:0000259" key="3">
    <source>
        <dbReference type="Pfam" id="PF23542"/>
    </source>
</evidence>
<organism evidence="4 5">
    <name type="scientific">Candidatus Nanohalococcus occultus</name>
    <dbReference type="NCBI Taxonomy" id="2978047"/>
    <lineage>
        <taxon>Archaea</taxon>
        <taxon>Candidatus Nanohalarchaeota</taxon>
        <taxon>Candidatus Nanohalarchaeota incertae sedis</taxon>
        <taxon>Candidatus Nanohalococcus</taxon>
    </lineage>
</organism>
<dbReference type="EMBL" id="CP104395">
    <property type="protein sequence ID" value="WEL19438.1"/>
    <property type="molecule type" value="Genomic_DNA"/>
</dbReference>
<keyword evidence="1" id="KW-0472">Membrane</keyword>
<feature type="transmembrane region" description="Helical" evidence="1">
    <location>
        <begin position="17"/>
        <end position="37"/>
    </location>
</feature>
<reference evidence="4 5" key="1">
    <citation type="submission" date="2022-09" db="EMBL/GenBank/DDBJ databases">
        <title>Xylan utilization by haloarchaea-nanohaloarchaea associations.</title>
        <authorList>
            <person name="Yakimov M."/>
        </authorList>
    </citation>
    <scope>NUCLEOTIDE SEQUENCE [LARGE SCALE GENOMIC DNA]</scope>
    <source>
        <strain evidence="4 5">SVXNc</strain>
    </source>
</reference>
<dbReference type="Proteomes" id="UP001218034">
    <property type="component" value="Chromosome"/>
</dbReference>
<dbReference type="Pfam" id="PF23542">
    <property type="entry name" value="DUF1512_C"/>
    <property type="match status" value="1"/>
</dbReference>
<keyword evidence="1" id="KW-0812">Transmembrane</keyword>
<dbReference type="InterPro" id="IPR056460">
    <property type="entry name" value="DUF1512_N"/>
</dbReference>
<proteinExistence type="predicted"/>
<accession>A0ABY8CE14</accession>